<comment type="caution">
    <text evidence="1">The sequence shown here is derived from an EMBL/GenBank/DDBJ whole genome shotgun (WGS) entry which is preliminary data.</text>
</comment>
<accession>A0ABT3HZ48</accession>
<evidence type="ECO:0000313" key="1">
    <source>
        <dbReference type="EMBL" id="MCW3168938.1"/>
    </source>
</evidence>
<dbReference type="EMBL" id="JAPDHW010000006">
    <property type="protein sequence ID" value="MCW3168938.1"/>
    <property type="molecule type" value="Genomic_DNA"/>
</dbReference>
<evidence type="ECO:0000313" key="2">
    <source>
        <dbReference type="Proteomes" id="UP001163731"/>
    </source>
</evidence>
<gene>
    <name evidence="1" type="ORF">OMO38_10430</name>
</gene>
<name>A0ABT3HZ48_9FLAO</name>
<keyword evidence="2" id="KW-1185">Reference proteome</keyword>
<organism evidence="1 2">
    <name type="scientific">Chryseobacterium kimseyorum</name>
    <dbReference type="NCBI Taxonomy" id="2984028"/>
    <lineage>
        <taxon>Bacteria</taxon>
        <taxon>Pseudomonadati</taxon>
        <taxon>Bacteroidota</taxon>
        <taxon>Flavobacteriia</taxon>
        <taxon>Flavobacteriales</taxon>
        <taxon>Weeksellaceae</taxon>
        <taxon>Chryseobacterium group</taxon>
        <taxon>Chryseobacterium</taxon>
    </lineage>
</organism>
<proteinExistence type="predicted"/>
<reference evidence="1" key="1">
    <citation type="submission" date="2022-10" db="EMBL/GenBank/DDBJ databases">
        <title>Chryseobacterium babae sp. nov. isolated from the gut of the beetle Oryctes rhinoceros, and Chryseobacterium kimseyorum sp. nov., isolated from a stick insect rearing cage.</title>
        <authorList>
            <person name="Shelomi M."/>
            <person name="Han C.-J."/>
            <person name="Chen W.-M."/>
            <person name="Chen H.-K."/>
            <person name="Liaw S.-J."/>
            <person name="Muhle E."/>
            <person name="Clermont D."/>
        </authorList>
    </citation>
    <scope>NUCLEOTIDE SEQUENCE</scope>
    <source>
        <strain evidence="1">09-1422</strain>
    </source>
</reference>
<dbReference type="Proteomes" id="UP001163731">
    <property type="component" value="Unassembled WGS sequence"/>
</dbReference>
<dbReference type="RefSeq" id="WP_264750120.1">
    <property type="nucleotide sequence ID" value="NZ_JAPDHW010000006.1"/>
</dbReference>
<sequence length="94" mass="11576">MNKEILRNILILDSIYRILKWNDRVRIHLLMQDKISESTENIQLLYDWCLKFKWLPPKLKYGQDRLQYYENSPDEWILTEELKHIKLDLPCLTK</sequence>
<protein>
    <submittedName>
        <fullName evidence="1">Uncharacterized protein</fullName>
    </submittedName>
</protein>